<comment type="caution">
    <text evidence="1">The sequence shown here is derived from an EMBL/GenBank/DDBJ whole genome shotgun (WGS) entry which is preliminary data.</text>
</comment>
<keyword evidence="2" id="KW-1185">Reference proteome</keyword>
<organism evidence="1 2">
    <name type="scientific">Umezawaea tangerina</name>
    <dbReference type="NCBI Taxonomy" id="84725"/>
    <lineage>
        <taxon>Bacteria</taxon>
        <taxon>Bacillati</taxon>
        <taxon>Actinomycetota</taxon>
        <taxon>Actinomycetes</taxon>
        <taxon>Pseudonocardiales</taxon>
        <taxon>Pseudonocardiaceae</taxon>
        <taxon>Umezawaea</taxon>
    </lineage>
</organism>
<dbReference type="AlphaFoldDB" id="A0A2T0TKJ7"/>
<dbReference type="RefSeq" id="WP_146174615.1">
    <property type="nucleotide sequence ID" value="NZ_PVTF01000001.1"/>
</dbReference>
<proteinExistence type="predicted"/>
<dbReference type="Proteomes" id="UP000239494">
    <property type="component" value="Unassembled WGS sequence"/>
</dbReference>
<dbReference type="EMBL" id="PVTF01000001">
    <property type="protein sequence ID" value="PRY46157.1"/>
    <property type="molecule type" value="Genomic_DNA"/>
</dbReference>
<name>A0A2T0TKJ7_9PSEU</name>
<gene>
    <name evidence="1" type="ORF">CLV43_101427</name>
</gene>
<evidence type="ECO:0000313" key="2">
    <source>
        <dbReference type="Proteomes" id="UP000239494"/>
    </source>
</evidence>
<sequence length="72" mass="7207">MHGFVLQEQSGPGQSAAPTDERLAGLVAVLGGDPEAVLVVAVRDGGGLLGEDVFEHGLRALVLGTEAALGTN</sequence>
<accession>A0A2T0TKJ7</accession>
<evidence type="ECO:0000313" key="1">
    <source>
        <dbReference type="EMBL" id="PRY46157.1"/>
    </source>
</evidence>
<reference evidence="1 2" key="1">
    <citation type="submission" date="2018-03" db="EMBL/GenBank/DDBJ databases">
        <title>Genomic Encyclopedia of Archaeal and Bacterial Type Strains, Phase II (KMG-II): from individual species to whole genera.</title>
        <authorList>
            <person name="Goeker M."/>
        </authorList>
    </citation>
    <scope>NUCLEOTIDE SEQUENCE [LARGE SCALE GENOMIC DNA]</scope>
    <source>
        <strain evidence="1 2">DSM 44720</strain>
    </source>
</reference>
<protein>
    <submittedName>
        <fullName evidence="1">Uncharacterized protein</fullName>
    </submittedName>
</protein>